<evidence type="ECO:0000313" key="1">
    <source>
        <dbReference type="EMBL" id="CAD7400882.1"/>
    </source>
</evidence>
<name>A0A7R9CT03_TIMCR</name>
<organism evidence="1">
    <name type="scientific">Timema cristinae</name>
    <name type="common">Walking stick</name>
    <dbReference type="NCBI Taxonomy" id="61476"/>
    <lineage>
        <taxon>Eukaryota</taxon>
        <taxon>Metazoa</taxon>
        <taxon>Ecdysozoa</taxon>
        <taxon>Arthropoda</taxon>
        <taxon>Hexapoda</taxon>
        <taxon>Insecta</taxon>
        <taxon>Pterygota</taxon>
        <taxon>Neoptera</taxon>
        <taxon>Polyneoptera</taxon>
        <taxon>Phasmatodea</taxon>
        <taxon>Timematodea</taxon>
        <taxon>Timematoidea</taxon>
        <taxon>Timematidae</taxon>
        <taxon>Timema</taxon>
    </lineage>
</organism>
<protein>
    <submittedName>
        <fullName evidence="1">Uncharacterized protein</fullName>
    </submittedName>
</protein>
<sequence length="64" mass="7369">MLTLENELILNQLVGVLRVFSSCVVNALGLYKVNKVHRLDMVIYMRWSYSGCSYTTQMIHSTLD</sequence>
<proteinExistence type="predicted"/>
<gene>
    <name evidence="1" type="ORF">TCEB3V08_LOCUS5747</name>
</gene>
<dbReference type="EMBL" id="OC318177">
    <property type="protein sequence ID" value="CAD7400882.1"/>
    <property type="molecule type" value="Genomic_DNA"/>
</dbReference>
<accession>A0A7R9CT03</accession>
<reference evidence="1" key="1">
    <citation type="submission" date="2020-11" db="EMBL/GenBank/DDBJ databases">
        <authorList>
            <person name="Tran Van P."/>
        </authorList>
    </citation>
    <scope>NUCLEOTIDE SEQUENCE</scope>
</reference>
<dbReference type="AlphaFoldDB" id="A0A7R9CT03"/>